<dbReference type="FunFam" id="3.40.50.720:FF:000492">
    <property type="entry name" value="D3-phosphoglycerate dehydrogenase, putative"/>
    <property type="match status" value="1"/>
</dbReference>
<dbReference type="EMBL" id="ADLD01000013">
    <property type="protein sequence ID" value="EHB92102.1"/>
    <property type="molecule type" value="Genomic_DNA"/>
</dbReference>
<accession>G5H965</accession>
<organism evidence="4 5">
    <name type="scientific">Alistipes indistinctus YIT 12060</name>
    <dbReference type="NCBI Taxonomy" id="742725"/>
    <lineage>
        <taxon>Bacteria</taxon>
        <taxon>Pseudomonadati</taxon>
        <taxon>Bacteroidota</taxon>
        <taxon>Bacteroidia</taxon>
        <taxon>Bacteroidales</taxon>
        <taxon>Rikenellaceae</taxon>
        <taxon>Alistipes</taxon>
    </lineage>
</organism>
<reference evidence="4 5" key="1">
    <citation type="submission" date="2011-08" db="EMBL/GenBank/DDBJ databases">
        <title>The Genome Sequence of Alistipes indistinctus YIT 12060.</title>
        <authorList>
            <consortium name="The Broad Institute Genome Sequencing Platform"/>
            <person name="Earl A."/>
            <person name="Ward D."/>
            <person name="Feldgarden M."/>
            <person name="Gevers D."/>
            <person name="Morotomi M."/>
            <person name="Young S.K."/>
            <person name="Zeng Q."/>
            <person name="Gargeya S."/>
            <person name="Fitzgerald M."/>
            <person name="Haas B."/>
            <person name="Abouelleil A."/>
            <person name="Alvarado L."/>
            <person name="Arachchi H.M."/>
            <person name="Berlin A."/>
            <person name="Brown A."/>
            <person name="Chapman S.B."/>
            <person name="Chen Z."/>
            <person name="Dunbar C."/>
            <person name="Freedman E."/>
            <person name="Gearin G."/>
            <person name="Gellesch M."/>
            <person name="Goldberg J."/>
            <person name="Griggs A."/>
            <person name="Gujja S."/>
            <person name="Heiman D."/>
            <person name="Howarth C."/>
            <person name="Larson L."/>
            <person name="Lui A."/>
            <person name="MacDonald P.J.P."/>
            <person name="Montmayeur A."/>
            <person name="Murphy C."/>
            <person name="Neiman D."/>
            <person name="Pearson M."/>
            <person name="Priest M."/>
            <person name="Roberts A."/>
            <person name="Saif S."/>
            <person name="Shea T."/>
            <person name="Shenoy N."/>
            <person name="Sisk P."/>
            <person name="Stolte C."/>
            <person name="Sykes S."/>
            <person name="Wortman J."/>
            <person name="Nusbaum C."/>
            <person name="Birren B."/>
        </authorList>
    </citation>
    <scope>NUCLEOTIDE SEQUENCE [LARGE SCALE GENOMIC DNA]</scope>
    <source>
        <strain evidence="4 5">YIT 12060</strain>
    </source>
</reference>
<dbReference type="GO" id="GO:0016616">
    <property type="term" value="F:oxidoreductase activity, acting on the CH-OH group of donors, NAD or NADP as acceptor"/>
    <property type="evidence" value="ECO:0007669"/>
    <property type="project" value="InterPro"/>
</dbReference>
<dbReference type="PATRIC" id="fig|742725.3.peg.2218"/>
<dbReference type="AlphaFoldDB" id="G5H965"/>
<dbReference type="eggNOG" id="COG0111">
    <property type="taxonomic scope" value="Bacteria"/>
</dbReference>
<protein>
    <recommendedName>
        <fullName evidence="6">D-3-phosphoglycerate dehydrogenase</fullName>
    </recommendedName>
</protein>
<dbReference type="SUPFAM" id="SSF51735">
    <property type="entry name" value="NAD(P)-binding Rossmann-fold domains"/>
    <property type="match status" value="1"/>
</dbReference>
<comment type="similarity">
    <text evidence="1">Belongs to the D-isomer specific 2-hydroxyacid dehydrogenase family.</text>
</comment>
<comment type="caution">
    <text evidence="4">The sequence shown here is derived from an EMBL/GenBank/DDBJ whole genome shotgun (WGS) entry which is preliminary data.</text>
</comment>
<dbReference type="HOGENOM" id="CLU_019796_1_3_10"/>
<dbReference type="GO" id="GO:0051287">
    <property type="term" value="F:NAD binding"/>
    <property type="evidence" value="ECO:0007669"/>
    <property type="project" value="InterPro"/>
</dbReference>
<name>G5H965_9BACT</name>
<evidence type="ECO:0000256" key="1">
    <source>
        <dbReference type="RuleBase" id="RU003719"/>
    </source>
</evidence>
<dbReference type="Proteomes" id="UP000006008">
    <property type="component" value="Unassembled WGS sequence"/>
</dbReference>
<dbReference type="Pfam" id="PF02826">
    <property type="entry name" value="2-Hacid_dh_C"/>
    <property type="match status" value="1"/>
</dbReference>
<dbReference type="Gene3D" id="3.40.50.720">
    <property type="entry name" value="NAD(P)-binding Rossmann-like Domain"/>
    <property type="match status" value="2"/>
</dbReference>
<dbReference type="InterPro" id="IPR006139">
    <property type="entry name" value="D-isomer_2_OHA_DH_cat_dom"/>
</dbReference>
<evidence type="ECO:0000313" key="5">
    <source>
        <dbReference type="Proteomes" id="UP000006008"/>
    </source>
</evidence>
<keyword evidence="5" id="KW-1185">Reference proteome</keyword>
<feature type="domain" description="D-isomer specific 2-hydroxyacid dehydrogenase NAD-binding" evidence="3">
    <location>
        <begin position="148"/>
        <end position="276"/>
    </location>
</feature>
<gene>
    <name evidence="4" type="ORF">HMPREF9450_02151</name>
</gene>
<sequence length="329" mass="35420">MGLITTFRPSEQKKAVFFQSLITMKVLVATEKPFAKAAVDGIREIVQGAGYQMALLEKYTDTNQLLTAVQDADALIVRSDKVTAEVVAAAPQLKIVVRAGAGYDNVDLGACTSRGIVVMNTPGQNSNAVAELAIGMMIFMARNQFTPGTGTEIRGKRLGIQAYGHVGRLVGRYGKAMGMEVSAYDPYADPSVFEEDGVRVMDTVEALYEQSDYLSLHIPATEQTKASIGYSLLTRMPQGATLVNTARKEVIDEAGLVKALEERTDLKYITDIAAGNQTALTEKFGKRVFATSKKMGAETAEANINAGLAAARQVVGYLKDGDTKFQVNK</sequence>
<evidence type="ECO:0000259" key="3">
    <source>
        <dbReference type="Pfam" id="PF02826"/>
    </source>
</evidence>
<dbReference type="Pfam" id="PF00389">
    <property type="entry name" value="2-Hacid_dh"/>
    <property type="match status" value="1"/>
</dbReference>
<dbReference type="PANTHER" id="PTHR42938:SF47">
    <property type="entry name" value="HYDROXYPYRUVATE REDUCTASE"/>
    <property type="match status" value="1"/>
</dbReference>
<proteinExistence type="inferred from homology"/>
<dbReference type="InterPro" id="IPR036291">
    <property type="entry name" value="NAD(P)-bd_dom_sf"/>
</dbReference>
<dbReference type="InterPro" id="IPR006140">
    <property type="entry name" value="D-isomer_DH_NAD-bd"/>
</dbReference>
<evidence type="ECO:0000313" key="4">
    <source>
        <dbReference type="EMBL" id="EHB92102.1"/>
    </source>
</evidence>
<dbReference type="SUPFAM" id="SSF52283">
    <property type="entry name" value="Formate/glycerate dehydrogenase catalytic domain-like"/>
    <property type="match status" value="1"/>
</dbReference>
<evidence type="ECO:0008006" key="6">
    <source>
        <dbReference type="Google" id="ProtNLM"/>
    </source>
</evidence>
<keyword evidence="1" id="KW-0560">Oxidoreductase</keyword>
<feature type="domain" description="D-isomer specific 2-hydroxyacid dehydrogenase catalytic" evidence="2">
    <location>
        <begin position="49"/>
        <end position="328"/>
    </location>
</feature>
<dbReference type="PANTHER" id="PTHR42938">
    <property type="entry name" value="FORMATE DEHYDROGENASE 1"/>
    <property type="match status" value="1"/>
</dbReference>
<dbReference type="CDD" id="cd12174">
    <property type="entry name" value="PGDH_like_3"/>
    <property type="match status" value="1"/>
</dbReference>
<evidence type="ECO:0000259" key="2">
    <source>
        <dbReference type="Pfam" id="PF00389"/>
    </source>
</evidence>
<dbReference type="STRING" id="742725.HMPREF9450_02151"/>